<sequence>MDKTLLKGLEVLEYVVLTGGPVRSIDIANDLQLQKSNAHRVLKTLKAAGYLQQDERTREYTPTLKLWELGAAAVADLGLRQYAAGAMRELSQASGETVHLSVLDGRDVIYIDKIDSPQPVAAYTRMGGHAPAYCVATGKALLSALSPAQLEPLIETLDSHSPVTITDRSTLLADLQQVRERGYSINRGEWREDVWGIAANIRDASGFVVAAIGISGPKFRLDEEHRLEELGAQVKAAARQIENLLGSQ</sequence>
<feature type="domain" description="IclR-ED" evidence="5">
    <location>
        <begin position="65"/>
        <end position="247"/>
    </location>
</feature>
<dbReference type="InterPro" id="IPR029016">
    <property type="entry name" value="GAF-like_dom_sf"/>
</dbReference>
<dbReference type="PROSITE" id="PS51077">
    <property type="entry name" value="HTH_ICLR"/>
    <property type="match status" value="1"/>
</dbReference>
<dbReference type="PROSITE" id="PS51078">
    <property type="entry name" value="ICLR_ED"/>
    <property type="match status" value="1"/>
</dbReference>
<dbReference type="EMBL" id="LT629785">
    <property type="protein sequence ID" value="SDU08765.1"/>
    <property type="molecule type" value="Genomic_DNA"/>
</dbReference>
<dbReference type="Gene3D" id="1.10.10.10">
    <property type="entry name" value="Winged helix-like DNA-binding domain superfamily/Winged helix DNA-binding domain"/>
    <property type="match status" value="1"/>
</dbReference>
<evidence type="ECO:0000313" key="7">
    <source>
        <dbReference type="Proteomes" id="UP000243232"/>
    </source>
</evidence>
<proteinExistence type="predicted"/>
<evidence type="ECO:0000313" key="6">
    <source>
        <dbReference type="EMBL" id="SDU08765.1"/>
    </source>
</evidence>
<dbReference type="Gene3D" id="3.30.450.40">
    <property type="match status" value="1"/>
</dbReference>
<reference evidence="7" key="1">
    <citation type="submission" date="2016-10" db="EMBL/GenBank/DDBJ databases">
        <authorList>
            <person name="Varghese N."/>
            <person name="Submissions S."/>
        </authorList>
    </citation>
    <scope>NUCLEOTIDE SEQUENCE [LARGE SCALE GENOMIC DNA]</scope>
    <source>
        <strain evidence="7">DSM 17875</strain>
    </source>
</reference>
<dbReference type="SMART" id="SM00346">
    <property type="entry name" value="HTH_ICLR"/>
    <property type="match status" value="1"/>
</dbReference>
<keyword evidence="3" id="KW-0804">Transcription</keyword>
<gene>
    <name evidence="6" type="ORF">SAMN05216296_1698</name>
</gene>
<dbReference type="GO" id="GO:0003700">
    <property type="term" value="F:DNA-binding transcription factor activity"/>
    <property type="evidence" value="ECO:0007669"/>
    <property type="project" value="TreeGrafter"/>
</dbReference>
<evidence type="ECO:0000256" key="2">
    <source>
        <dbReference type="ARBA" id="ARBA00023125"/>
    </source>
</evidence>
<dbReference type="STRING" id="364197.SAMN05216296_1698"/>
<dbReference type="InterPro" id="IPR005471">
    <property type="entry name" value="Tscrpt_reg_IclR_N"/>
</dbReference>
<evidence type="ECO:0000256" key="3">
    <source>
        <dbReference type="ARBA" id="ARBA00023163"/>
    </source>
</evidence>
<dbReference type="SUPFAM" id="SSF55781">
    <property type="entry name" value="GAF domain-like"/>
    <property type="match status" value="1"/>
</dbReference>
<dbReference type="OrthoDB" id="9807558at2"/>
<name>A0A1H2FN74_9PSED</name>
<keyword evidence="1" id="KW-0805">Transcription regulation</keyword>
<dbReference type="Pfam" id="PF09339">
    <property type="entry name" value="HTH_IclR"/>
    <property type="match status" value="1"/>
</dbReference>
<keyword evidence="2" id="KW-0238">DNA-binding</keyword>
<dbReference type="InterPro" id="IPR036390">
    <property type="entry name" value="WH_DNA-bd_sf"/>
</dbReference>
<dbReference type="InterPro" id="IPR050707">
    <property type="entry name" value="HTH_MetabolicPath_Reg"/>
</dbReference>
<dbReference type="InterPro" id="IPR014757">
    <property type="entry name" value="Tscrpt_reg_IclR_C"/>
</dbReference>
<dbReference type="GO" id="GO:0045892">
    <property type="term" value="P:negative regulation of DNA-templated transcription"/>
    <property type="evidence" value="ECO:0007669"/>
    <property type="project" value="TreeGrafter"/>
</dbReference>
<dbReference type="PANTHER" id="PTHR30136:SF35">
    <property type="entry name" value="HTH-TYPE TRANSCRIPTIONAL REGULATOR RV1719"/>
    <property type="match status" value="1"/>
</dbReference>
<evidence type="ECO:0000259" key="4">
    <source>
        <dbReference type="PROSITE" id="PS51077"/>
    </source>
</evidence>
<dbReference type="AlphaFoldDB" id="A0A1H2FN74"/>
<evidence type="ECO:0000259" key="5">
    <source>
        <dbReference type="PROSITE" id="PS51078"/>
    </source>
</evidence>
<dbReference type="Pfam" id="PF01614">
    <property type="entry name" value="IclR_C"/>
    <property type="match status" value="1"/>
</dbReference>
<dbReference type="GO" id="GO:0003677">
    <property type="term" value="F:DNA binding"/>
    <property type="evidence" value="ECO:0007669"/>
    <property type="project" value="UniProtKB-KW"/>
</dbReference>
<dbReference type="PANTHER" id="PTHR30136">
    <property type="entry name" value="HELIX-TURN-HELIX TRANSCRIPTIONAL REGULATOR, ICLR FAMILY"/>
    <property type="match status" value="1"/>
</dbReference>
<accession>A0A1H2FN74</accession>
<feature type="domain" description="HTH iclR-type" evidence="4">
    <location>
        <begin position="2"/>
        <end position="64"/>
    </location>
</feature>
<evidence type="ECO:0000256" key="1">
    <source>
        <dbReference type="ARBA" id="ARBA00023015"/>
    </source>
</evidence>
<dbReference type="RefSeq" id="WP_090194150.1">
    <property type="nucleotide sequence ID" value="NZ_LT629785.1"/>
</dbReference>
<dbReference type="Proteomes" id="UP000243232">
    <property type="component" value="Chromosome I"/>
</dbReference>
<keyword evidence="7" id="KW-1185">Reference proteome</keyword>
<dbReference type="SUPFAM" id="SSF46785">
    <property type="entry name" value="Winged helix' DNA-binding domain"/>
    <property type="match status" value="1"/>
</dbReference>
<organism evidence="6 7">
    <name type="scientific">Pseudomonas pohangensis</name>
    <dbReference type="NCBI Taxonomy" id="364197"/>
    <lineage>
        <taxon>Bacteria</taxon>
        <taxon>Pseudomonadati</taxon>
        <taxon>Pseudomonadota</taxon>
        <taxon>Gammaproteobacteria</taxon>
        <taxon>Pseudomonadales</taxon>
        <taxon>Pseudomonadaceae</taxon>
        <taxon>Pseudomonas</taxon>
    </lineage>
</organism>
<protein>
    <submittedName>
        <fullName evidence="6">Transcriptional regulator, IclR family</fullName>
    </submittedName>
</protein>
<dbReference type="InterPro" id="IPR036388">
    <property type="entry name" value="WH-like_DNA-bd_sf"/>
</dbReference>